<proteinExistence type="predicted"/>
<sequence length="240" mass="28466">MSDSNENRIFQPSEKAEKKNLYIEALKKSLFVFILLGIMFFLPSWSLRYWEAWLYIGTFMIMMNIFLIYLVNKDPDLLKRRLKRKEKREPQKWIITVANVILLLMYLFPSIDNRFNWSKVPTWTIFVADFILIGSYGLFIWILHTNRYASHTVEVEKGTQKLITTGPYAIVRHPMYFAVAIMYGITPLALGSWWGLLGIILFIPLLILRILDEEKMLIEELEGYEEYMKKTKYRVIPGIF</sequence>
<evidence type="ECO:0008006" key="8">
    <source>
        <dbReference type="Google" id="ProtNLM"/>
    </source>
</evidence>
<evidence type="ECO:0000256" key="5">
    <source>
        <dbReference type="SAM" id="Phobius"/>
    </source>
</evidence>
<dbReference type="Gene3D" id="1.20.120.1630">
    <property type="match status" value="1"/>
</dbReference>
<dbReference type="InterPro" id="IPR052527">
    <property type="entry name" value="Metal_cation-efflux_comp"/>
</dbReference>
<name>A0ABY6HXP3_9ARCH</name>
<feature type="transmembrane region" description="Helical" evidence="5">
    <location>
        <begin position="93"/>
        <end position="111"/>
    </location>
</feature>
<evidence type="ECO:0000256" key="3">
    <source>
        <dbReference type="ARBA" id="ARBA00022989"/>
    </source>
</evidence>
<comment type="subcellular location">
    <subcellularLocation>
        <location evidence="1">Membrane</location>
        <topology evidence="1">Multi-pass membrane protein</topology>
    </subcellularLocation>
</comment>
<feature type="transmembrane region" description="Helical" evidence="5">
    <location>
        <begin position="191"/>
        <end position="211"/>
    </location>
</feature>
<evidence type="ECO:0000256" key="4">
    <source>
        <dbReference type="ARBA" id="ARBA00023136"/>
    </source>
</evidence>
<dbReference type="PANTHER" id="PTHR43847">
    <property type="entry name" value="BLL3993 PROTEIN"/>
    <property type="match status" value="1"/>
</dbReference>
<feature type="transmembrane region" description="Helical" evidence="5">
    <location>
        <begin position="52"/>
        <end position="72"/>
    </location>
</feature>
<evidence type="ECO:0000313" key="7">
    <source>
        <dbReference type="Proteomes" id="UP001208689"/>
    </source>
</evidence>
<dbReference type="Pfam" id="PF04140">
    <property type="entry name" value="ICMT"/>
    <property type="match status" value="1"/>
</dbReference>
<dbReference type="Proteomes" id="UP001208689">
    <property type="component" value="Chromosome"/>
</dbReference>
<keyword evidence="7" id="KW-1185">Reference proteome</keyword>
<accession>A0ABY6HXP3</accession>
<keyword evidence="3 5" id="KW-1133">Transmembrane helix</keyword>
<dbReference type="PANTHER" id="PTHR43847:SF1">
    <property type="entry name" value="BLL3993 PROTEIN"/>
    <property type="match status" value="1"/>
</dbReference>
<organism evidence="6 7">
    <name type="scientific">Candidatus Lokiarchaeum ossiferum</name>
    <dbReference type="NCBI Taxonomy" id="2951803"/>
    <lineage>
        <taxon>Archaea</taxon>
        <taxon>Promethearchaeati</taxon>
        <taxon>Promethearchaeota</taxon>
        <taxon>Promethearchaeia</taxon>
        <taxon>Promethearchaeales</taxon>
        <taxon>Promethearchaeaceae</taxon>
        <taxon>Candidatus Lokiarchaeum</taxon>
    </lineage>
</organism>
<protein>
    <recommendedName>
        <fullName evidence="8">Isoprenylcysteine carboxylmethyltransferase family protein</fullName>
    </recommendedName>
</protein>
<feature type="transmembrane region" description="Helical" evidence="5">
    <location>
        <begin position="29"/>
        <end position="46"/>
    </location>
</feature>
<dbReference type="EMBL" id="CP104013">
    <property type="protein sequence ID" value="UYP48298.1"/>
    <property type="molecule type" value="Genomic_DNA"/>
</dbReference>
<evidence type="ECO:0000256" key="2">
    <source>
        <dbReference type="ARBA" id="ARBA00022692"/>
    </source>
</evidence>
<evidence type="ECO:0000313" key="6">
    <source>
        <dbReference type="EMBL" id="UYP48298.1"/>
    </source>
</evidence>
<feature type="transmembrane region" description="Helical" evidence="5">
    <location>
        <begin position="165"/>
        <end position="185"/>
    </location>
</feature>
<feature type="transmembrane region" description="Helical" evidence="5">
    <location>
        <begin position="123"/>
        <end position="144"/>
    </location>
</feature>
<dbReference type="InterPro" id="IPR007269">
    <property type="entry name" value="ICMT_MeTrfase"/>
</dbReference>
<keyword evidence="2 5" id="KW-0812">Transmembrane</keyword>
<keyword evidence="4 5" id="KW-0472">Membrane</keyword>
<gene>
    <name evidence="6" type="ORF">NEF87_004583</name>
</gene>
<reference evidence="6" key="1">
    <citation type="submission" date="2022-09" db="EMBL/GenBank/DDBJ databases">
        <title>Actin cytoskeleton and complex cell architecture in an #Asgard archaeon.</title>
        <authorList>
            <person name="Ponce Toledo R.I."/>
            <person name="Schleper C."/>
            <person name="Rodrigues Oliveira T."/>
            <person name="Wollweber F."/>
            <person name="Xu J."/>
            <person name="Rittmann S."/>
            <person name="Klingl A."/>
            <person name="Pilhofer M."/>
        </authorList>
    </citation>
    <scope>NUCLEOTIDE SEQUENCE</scope>
    <source>
        <strain evidence="6">B-35</strain>
    </source>
</reference>
<evidence type="ECO:0000256" key="1">
    <source>
        <dbReference type="ARBA" id="ARBA00004141"/>
    </source>
</evidence>